<dbReference type="GO" id="GO:1990904">
    <property type="term" value="C:ribonucleoprotein complex"/>
    <property type="evidence" value="ECO:0007669"/>
    <property type="project" value="UniProtKB-KW"/>
</dbReference>
<keyword evidence="3" id="KW-0687">Ribonucleoprotein</keyword>
<dbReference type="Proteomes" id="UP000198341">
    <property type="component" value="Chromosome 13"/>
</dbReference>
<gene>
    <name evidence="6" type="ordered locus">Bathy13g01680</name>
</gene>
<dbReference type="EMBL" id="FO082266">
    <property type="protein sequence ID" value="CCO19209.1"/>
    <property type="molecule type" value="Genomic_DNA"/>
</dbReference>
<dbReference type="InterPro" id="IPR013005">
    <property type="entry name" value="Ribosomal_uL4-like"/>
</dbReference>
<dbReference type="InterPro" id="IPR023574">
    <property type="entry name" value="Ribosomal_uL4_dom_sf"/>
</dbReference>
<dbReference type="Gene3D" id="3.40.1370.10">
    <property type="match status" value="1"/>
</dbReference>
<dbReference type="GO" id="GO:0003735">
    <property type="term" value="F:structural constituent of ribosome"/>
    <property type="evidence" value="ECO:0007669"/>
    <property type="project" value="InterPro"/>
</dbReference>
<sequence length="340" mass="38123">MATIAANDIKERRRLRFFLSPSSSFTSSTRERAFGNDRRRQEQQQQQQLRRKLYATNARADEDDEAQKKNRGGDEDDGKNNVTRRSVANVIVRPKSAVDVEQGEMRDKTVPIHASAHIIEEKESSFDEKIVLPGRHFDVPIRIDIAHRCVRWQLARKRGVSTAKTKSRGEVSGTTRKARPQKGGGRARVGSLRAPQMRGGGTAHGPIPRDFEHKLQKKVRRLGLRVALSAKAAEGRLVVVEDLKWMSPTGKTKEAKFGLKQLLRYDDSSEEEDELNMKLSPSPLVIGGTGDSGNKINTKFSALVVGDRLETTDESDDGWLLRRGTRNIENIHVMPSVGVW</sequence>
<comment type="similarity">
    <text evidence="1">Belongs to the universal ribosomal protein uL4 family.</text>
</comment>
<evidence type="ECO:0000256" key="5">
    <source>
        <dbReference type="SAM" id="MobiDB-lite"/>
    </source>
</evidence>
<dbReference type="NCBIfam" id="TIGR03953">
    <property type="entry name" value="rplD_bact"/>
    <property type="match status" value="1"/>
</dbReference>
<dbReference type="PANTHER" id="PTHR10746">
    <property type="entry name" value="50S RIBOSOMAL PROTEIN L4"/>
    <property type="match status" value="1"/>
</dbReference>
<dbReference type="Pfam" id="PF00573">
    <property type="entry name" value="Ribosomal_L4"/>
    <property type="match status" value="1"/>
</dbReference>
<dbReference type="eggNOG" id="KOG1624">
    <property type="taxonomic scope" value="Eukaryota"/>
</dbReference>
<organism evidence="6 7">
    <name type="scientific">Bathycoccus prasinos</name>
    <dbReference type="NCBI Taxonomy" id="41875"/>
    <lineage>
        <taxon>Eukaryota</taxon>
        <taxon>Viridiplantae</taxon>
        <taxon>Chlorophyta</taxon>
        <taxon>Mamiellophyceae</taxon>
        <taxon>Mamiellales</taxon>
        <taxon>Bathycoccaceae</taxon>
        <taxon>Bathycoccus</taxon>
    </lineage>
</organism>
<evidence type="ECO:0000256" key="2">
    <source>
        <dbReference type="ARBA" id="ARBA00022980"/>
    </source>
</evidence>
<dbReference type="RefSeq" id="XP_007509406.1">
    <property type="nucleotide sequence ID" value="XM_007509344.1"/>
</dbReference>
<dbReference type="GO" id="GO:0005840">
    <property type="term" value="C:ribosome"/>
    <property type="evidence" value="ECO:0007669"/>
    <property type="project" value="UniProtKB-KW"/>
</dbReference>
<accession>K8EMJ2</accession>
<keyword evidence="2 6" id="KW-0689">Ribosomal protein</keyword>
<dbReference type="InterPro" id="IPR002136">
    <property type="entry name" value="Ribosomal_uL4"/>
</dbReference>
<keyword evidence="7" id="KW-1185">Reference proteome</keyword>
<dbReference type="GO" id="GO:0006412">
    <property type="term" value="P:translation"/>
    <property type="evidence" value="ECO:0007669"/>
    <property type="project" value="InterPro"/>
</dbReference>
<evidence type="ECO:0000313" key="7">
    <source>
        <dbReference type="Proteomes" id="UP000198341"/>
    </source>
</evidence>
<evidence type="ECO:0000256" key="4">
    <source>
        <dbReference type="ARBA" id="ARBA00040565"/>
    </source>
</evidence>
<protein>
    <recommendedName>
        <fullName evidence="4">Large ribosomal subunit protein uL4m</fullName>
    </recommendedName>
</protein>
<feature type="region of interest" description="Disordered" evidence="5">
    <location>
        <begin position="159"/>
        <end position="209"/>
    </location>
</feature>
<dbReference type="GeneID" id="19012120"/>
<dbReference type="OrthoDB" id="275876at2759"/>
<dbReference type="KEGG" id="bpg:Bathy13g01680"/>
<evidence type="ECO:0000256" key="3">
    <source>
        <dbReference type="ARBA" id="ARBA00023274"/>
    </source>
</evidence>
<feature type="region of interest" description="Disordered" evidence="5">
    <location>
        <begin position="22"/>
        <end position="87"/>
    </location>
</feature>
<feature type="compositionally biased region" description="Basic and acidic residues" evidence="5">
    <location>
        <begin position="29"/>
        <end position="42"/>
    </location>
</feature>
<dbReference type="SUPFAM" id="SSF52166">
    <property type="entry name" value="Ribosomal protein L4"/>
    <property type="match status" value="1"/>
</dbReference>
<evidence type="ECO:0000256" key="1">
    <source>
        <dbReference type="ARBA" id="ARBA00010528"/>
    </source>
</evidence>
<reference evidence="6 7" key="1">
    <citation type="submission" date="2011-10" db="EMBL/GenBank/DDBJ databases">
        <authorList>
            <person name="Genoscope - CEA"/>
        </authorList>
    </citation>
    <scope>NUCLEOTIDE SEQUENCE [LARGE SCALE GENOMIC DNA]</scope>
    <source>
        <strain evidence="6 7">RCC 1105</strain>
    </source>
</reference>
<dbReference type="STRING" id="41875.K8EMJ2"/>
<name>K8EMJ2_9CHLO</name>
<proteinExistence type="inferred from homology"/>
<dbReference type="AlphaFoldDB" id="K8EMJ2"/>
<evidence type="ECO:0000313" key="6">
    <source>
        <dbReference type="EMBL" id="CCO19209.1"/>
    </source>
</evidence>
<dbReference type="PANTHER" id="PTHR10746:SF6">
    <property type="entry name" value="LARGE RIBOSOMAL SUBUNIT PROTEIN UL4M"/>
    <property type="match status" value="1"/>
</dbReference>